<keyword evidence="2" id="KW-1185">Reference proteome</keyword>
<gene>
    <name evidence="1" type="ORF">MARPO_0060s0053</name>
</gene>
<dbReference type="AlphaFoldDB" id="A0A2R6WSY6"/>
<proteinExistence type="predicted"/>
<dbReference type="EMBL" id="KZ772732">
    <property type="protein sequence ID" value="PTQ36966.1"/>
    <property type="molecule type" value="Genomic_DNA"/>
</dbReference>
<accession>A0A2R6WSY6</accession>
<evidence type="ECO:0000313" key="2">
    <source>
        <dbReference type="Proteomes" id="UP000244005"/>
    </source>
</evidence>
<sequence>MEELVLTPGSHSISQPTNWKKVRTKTELLWQLISAMKQRDGHTYPLFSLDDCHHFQPWFRPQYKPKFIISYSIC</sequence>
<dbReference type="Proteomes" id="UP000244005">
    <property type="component" value="Unassembled WGS sequence"/>
</dbReference>
<evidence type="ECO:0000313" key="1">
    <source>
        <dbReference type="EMBL" id="PTQ36966.1"/>
    </source>
</evidence>
<protein>
    <submittedName>
        <fullName evidence="1">Uncharacterized protein</fullName>
    </submittedName>
</protein>
<reference evidence="2" key="1">
    <citation type="journal article" date="2017" name="Cell">
        <title>Insights into land plant evolution garnered from the Marchantia polymorpha genome.</title>
        <authorList>
            <person name="Bowman J.L."/>
            <person name="Kohchi T."/>
            <person name="Yamato K.T."/>
            <person name="Jenkins J."/>
            <person name="Shu S."/>
            <person name="Ishizaki K."/>
            <person name="Yamaoka S."/>
            <person name="Nishihama R."/>
            <person name="Nakamura Y."/>
            <person name="Berger F."/>
            <person name="Adam C."/>
            <person name="Aki S.S."/>
            <person name="Althoff F."/>
            <person name="Araki T."/>
            <person name="Arteaga-Vazquez M.A."/>
            <person name="Balasubrmanian S."/>
            <person name="Barry K."/>
            <person name="Bauer D."/>
            <person name="Boehm C.R."/>
            <person name="Briginshaw L."/>
            <person name="Caballero-Perez J."/>
            <person name="Catarino B."/>
            <person name="Chen F."/>
            <person name="Chiyoda S."/>
            <person name="Chovatia M."/>
            <person name="Davies K.M."/>
            <person name="Delmans M."/>
            <person name="Demura T."/>
            <person name="Dierschke T."/>
            <person name="Dolan L."/>
            <person name="Dorantes-Acosta A.E."/>
            <person name="Eklund D.M."/>
            <person name="Florent S.N."/>
            <person name="Flores-Sandoval E."/>
            <person name="Fujiyama A."/>
            <person name="Fukuzawa H."/>
            <person name="Galik B."/>
            <person name="Grimanelli D."/>
            <person name="Grimwood J."/>
            <person name="Grossniklaus U."/>
            <person name="Hamada T."/>
            <person name="Haseloff J."/>
            <person name="Hetherington A.J."/>
            <person name="Higo A."/>
            <person name="Hirakawa Y."/>
            <person name="Hundley H.N."/>
            <person name="Ikeda Y."/>
            <person name="Inoue K."/>
            <person name="Inoue S.I."/>
            <person name="Ishida S."/>
            <person name="Jia Q."/>
            <person name="Kakita M."/>
            <person name="Kanazawa T."/>
            <person name="Kawai Y."/>
            <person name="Kawashima T."/>
            <person name="Kennedy M."/>
            <person name="Kinose K."/>
            <person name="Kinoshita T."/>
            <person name="Kohara Y."/>
            <person name="Koide E."/>
            <person name="Komatsu K."/>
            <person name="Kopischke S."/>
            <person name="Kubo M."/>
            <person name="Kyozuka J."/>
            <person name="Lagercrantz U."/>
            <person name="Lin S.S."/>
            <person name="Lindquist E."/>
            <person name="Lipzen A.M."/>
            <person name="Lu C.W."/>
            <person name="De Luna E."/>
            <person name="Martienssen R.A."/>
            <person name="Minamino N."/>
            <person name="Mizutani M."/>
            <person name="Mizutani M."/>
            <person name="Mochizuki N."/>
            <person name="Monte I."/>
            <person name="Mosher R."/>
            <person name="Nagasaki H."/>
            <person name="Nakagami H."/>
            <person name="Naramoto S."/>
            <person name="Nishitani K."/>
            <person name="Ohtani M."/>
            <person name="Okamoto T."/>
            <person name="Okumura M."/>
            <person name="Phillips J."/>
            <person name="Pollak B."/>
            <person name="Reinders A."/>
            <person name="Rovekamp M."/>
            <person name="Sano R."/>
            <person name="Sawa S."/>
            <person name="Schmid M.W."/>
            <person name="Shirakawa M."/>
            <person name="Solano R."/>
            <person name="Spunde A."/>
            <person name="Suetsugu N."/>
            <person name="Sugano S."/>
            <person name="Sugiyama A."/>
            <person name="Sun R."/>
            <person name="Suzuki Y."/>
            <person name="Takenaka M."/>
            <person name="Takezawa D."/>
            <person name="Tomogane H."/>
            <person name="Tsuzuki M."/>
            <person name="Ueda T."/>
            <person name="Umeda M."/>
            <person name="Ward J.M."/>
            <person name="Watanabe Y."/>
            <person name="Yazaki K."/>
            <person name="Yokoyama R."/>
            <person name="Yoshitake Y."/>
            <person name="Yotsui I."/>
            <person name="Zachgo S."/>
            <person name="Schmutz J."/>
        </authorList>
    </citation>
    <scope>NUCLEOTIDE SEQUENCE [LARGE SCALE GENOMIC DNA]</scope>
    <source>
        <strain evidence="2">Tak-1</strain>
    </source>
</reference>
<name>A0A2R6WSY6_MARPO</name>
<organism evidence="1 2">
    <name type="scientific">Marchantia polymorpha</name>
    <name type="common">Common liverwort</name>
    <name type="synonym">Marchantia aquatica</name>
    <dbReference type="NCBI Taxonomy" id="3197"/>
    <lineage>
        <taxon>Eukaryota</taxon>
        <taxon>Viridiplantae</taxon>
        <taxon>Streptophyta</taxon>
        <taxon>Embryophyta</taxon>
        <taxon>Marchantiophyta</taxon>
        <taxon>Marchantiopsida</taxon>
        <taxon>Marchantiidae</taxon>
        <taxon>Marchantiales</taxon>
        <taxon>Marchantiaceae</taxon>
        <taxon>Marchantia</taxon>
    </lineage>
</organism>
<dbReference type="Gramene" id="Mp6g08680.1">
    <property type="protein sequence ID" value="Mp6g08680.1.cds1"/>
    <property type="gene ID" value="Mp6g08680"/>
</dbReference>